<proteinExistence type="predicted"/>
<name>A0A7R9MI40_9ACAR</name>
<organism evidence="1">
    <name type="scientific">Oppiella nova</name>
    <dbReference type="NCBI Taxonomy" id="334625"/>
    <lineage>
        <taxon>Eukaryota</taxon>
        <taxon>Metazoa</taxon>
        <taxon>Ecdysozoa</taxon>
        <taxon>Arthropoda</taxon>
        <taxon>Chelicerata</taxon>
        <taxon>Arachnida</taxon>
        <taxon>Acari</taxon>
        <taxon>Acariformes</taxon>
        <taxon>Sarcoptiformes</taxon>
        <taxon>Oribatida</taxon>
        <taxon>Brachypylina</taxon>
        <taxon>Oppioidea</taxon>
        <taxon>Oppiidae</taxon>
        <taxon>Oppiella</taxon>
    </lineage>
</organism>
<accession>A0A7R9MI40</accession>
<sequence>MRCFHCEYEACDTDPNGNTCDNALLCFSSTVWDQKYGRFSYRKGCLGAGQQHMVCGPKSVKINETHEVFMRSNQQYSAYCC</sequence>
<dbReference type="EMBL" id="OC934455">
    <property type="protein sequence ID" value="CAD7660233.1"/>
    <property type="molecule type" value="Genomic_DNA"/>
</dbReference>
<evidence type="ECO:0000313" key="1">
    <source>
        <dbReference type="EMBL" id="CAD7660233.1"/>
    </source>
</evidence>
<dbReference type="AlphaFoldDB" id="A0A7R9MI40"/>
<keyword evidence="2" id="KW-1185">Reference proteome</keyword>
<reference evidence="1" key="1">
    <citation type="submission" date="2020-11" db="EMBL/GenBank/DDBJ databases">
        <authorList>
            <person name="Tran Van P."/>
        </authorList>
    </citation>
    <scope>NUCLEOTIDE SEQUENCE</scope>
</reference>
<dbReference type="Proteomes" id="UP000728032">
    <property type="component" value="Unassembled WGS sequence"/>
</dbReference>
<dbReference type="EMBL" id="CAJPVJ010019630">
    <property type="protein sequence ID" value="CAG2177371.1"/>
    <property type="molecule type" value="Genomic_DNA"/>
</dbReference>
<protein>
    <submittedName>
        <fullName evidence="1">Uncharacterized protein</fullName>
    </submittedName>
</protein>
<feature type="non-terminal residue" evidence="1">
    <location>
        <position position="81"/>
    </location>
</feature>
<gene>
    <name evidence="1" type="ORF">ONB1V03_LOCUS16803</name>
</gene>
<evidence type="ECO:0000313" key="2">
    <source>
        <dbReference type="Proteomes" id="UP000728032"/>
    </source>
</evidence>